<dbReference type="PANTHER" id="PTHR30349">
    <property type="entry name" value="PHAGE INTEGRASE-RELATED"/>
    <property type="match status" value="1"/>
</dbReference>
<evidence type="ECO:0000256" key="6">
    <source>
        <dbReference type="SAM" id="MobiDB-lite"/>
    </source>
</evidence>
<dbReference type="AlphaFoldDB" id="A0A916T1N5"/>
<dbReference type="SUPFAM" id="SSF56349">
    <property type="entry name" value="DNA breaking-rejoining enzymes"/>
    <property type="match status" value="1"/>
</dbReference>
<reference evidence="9" key="2">
    <citation type="submission" date="2020-09" db="EMBL/GenBank/DDBJ databases">
        <authorList>
            <person name="Sun Q."/>
            <person name="Zhou Y."/>
        </authorList>
    </citation>
    <scope>NUCLEOTIDE SEQUENCE</scope>
    <source>
        <strain evidence="9">CGMCC 1.12827</strain>
    </source>
</reference>
<dbReference type="InterPro" id="IPR044068">
    <property type="entry name" value="CB"/>
</dbReference>
<dbReference type="GO" id="GO:0015074">
    <property type="term" value="P:DNA integration"/>
    <property type="evidence" value="ECO:0007669"/>
    <property type="project" value="UniProtKB-KW"/>
</dbReference>
<evidence type="ECO:0000313" key="10">
    <source>
        <dbReference type="Proteomes" id="UP000621454"/>
    </source>
</evidence>
<comment type="caution">
    <text evidence="9">The sequence shown here is derived from an EMBL/GenBank/DDBJ whole genome shotgun (WGS) entry which is preliminary data.</text>
</comment>
<dbReference type="PANTHER" id="PTHR30349:SF64">
    <property type="entry name" value="PROPHAGE INTEGRASE INTD-RELATED"/>
    <property type="match status" value="1"/>
</dbReference>
<dbReference type="InterPro" id="IPR002104">
    <property type="entry name" value="Integrase_catalytic"/>
</dbReference>
<dbReference type="Proteomes" id="UP000621454">
    <property type="component" value="Unassembled WGS sequence"/>
</dbReference>
<evidence type="ECO:0000256" key="4">
    <source>
        <dbReference type="ARBA" id="ARBA00023172"/>
    </source>
</evidence>
<dbReference type="InterPro" id="IPR013762">
    <property type="entry name" value="Integrase-like_cat_sf"/>
</dbReference>
<name>A0A916T1N5_9ACTN</name>
<dbReference type="Pfam" id="PF00589">
    <property type="entry name" value="Phage_integrase"/>
    <property type="match status" value="1"/>
</dbReference>
<evidence type="ECO:0000256" key="3">
    <source>
        <dbReference type="ARBA" id="ARBA00023125"/>
    </source>
</evidence>
<protein>
    <submittedName>
        <fullName evidence="9">Site-specific integrase</fullName>
    </submittedName>
</protein>
<keyword evidence="2" id="KW-0229">DNA integration</keyword>
<dbReference type="InterPro" id="IPR050090">
    <property type="entry name" value="Tyrosine_recombinase_XerCD"/>
</dbReference>
<evidence type="ECO:0000256" key="5">
    <source>
        <dbReference type="PROSITE-ProRule" id="PRU01248"/>
    </source>
</evidence>
<evidence type="ECO:0000259" key="7">
    <source>
        <dbReference type="PROSITE" id="PS51898"/>
    </source>
</evidence>
<feature type="domain" description="Tyr recombinase" evidence="7">
    <location>
        <begin position="155"/>
        <end position="362"/>
    </location>
</feature>
<dbReference type="GO" id="GO:0003677">
    <property type="term" value="F:DNA binding"/>
    <property type="evidence" value="ECO:0007669"/>
    <property type="project" value="UniProtKB-UniRule"/>
</dbReference>
<dbReference type="InterPro" id="IPR004107">
    <property type="entry name" value="Integrase_SAM-like_N"/>
</dbReference>
<dbReference type="PROSITE" id="PS51900">
    <property type="entry name" value="CB"/>
    <property type="match status" value="1"/>
</dbReference>
<dbReference type="Pfam" id="PF14659">
    <property type="entry name" value="Phage_int_SAM_3"/>
    <property type="match status" value="1"/>
</dbReference>
<keyword evidence="4" id="KW-0233">DNA recombination</keyword>
<dbReference type="GO" id="GO:0006310">
    <property type="term" value="P:DNA recombination"/>
    <property type="evidence" value="ECO:0007669"/>
    <property type="project" value="UniProtKB-KW"/>
</dbReference>
<dbReference type="Gene3D" id="1.10.150.130">
    <property type="match status" value="1"/>
</dbReference>
<evidence type="ECO:0000259" key="8">
    <source>
        <dbReference type="PROSITE" id="PS51900"/>
    </source>
</evidence>
<feature type="domain" description="Core-binding (CB)" evidence="8">
    <location>
        <begin position="55"/>
        <end position="134"/>
    </location>
</feature>
<dbReference type="InterPro" id="IPR011010">
    <property type="entry name" value="DNA_brk_join_enz"/>
</dbReference>
<evidence type="ECO:0000313" key="9">
    <source>
        <dbReference type="EMBL" id="GGB27007.1"/>
    </source>
</evidence>
<reference evidence="9" key="1">
    <citation type="journal article" date="2014" name="Int. J. Syst. Evol. Microbiol.">
        <title>Complete genome sequence of Corynebacterium casei LMG S-19264T (=DSM 44701T), isolated from a smear-ripened cheese.</title>
        <authorList>
            <consortium name="US DOE Joint Genome Institute (JGI-PGF)"/>
            <person name="Walter F."/>
            <person name="Albersmeier A."/>
            <person name="Kalinowski J."/>
            <person name="Ruckert C."/>
        </authorList>
    </citation>
    <scope>NUCLEOTIDE SEQUENCE</scope>
    <source>
        <strain evidence="9">CGMCC 1.12827</strain>
    </source>
</reference>
<gene>
    <name evidence="9" type="ORF">GCM10011489_13920</name>
</gene>
<dbReference type="Gene3D" id="1.10.443.10">
    <property type="entry name" value="Intergrase catalytic core"/>
    <property type="match status" value="1"/>
</dbReference>
<dbReference type="RefSeq" id="WP_188585877.1">
    <property type="nucleotide sequence ID" value="NZ_BMGC01000007.1"/>
</dbReference>
<dbReference type="PROSITE" id="PS51898">
    <property type="entry name" value="TYR_RECOMBINASE"/>
    <property type="match status" value="1"/>
</dbReference>
<evidence type="ECO:0000256" key="2">
    <source>
        <dbReference type="ARBA" id="ARBA00022908"/>
    </source>
</evidence>
<evidence type="ECO:0000256" key="1">
    <source>
        <dbReference type="ARBA" id="ARBA00008857"/>
    </source>
</evidence>
<organism evidence="9 10">
    <name type="scientific">Gordonia jinhuaensis</name>
    <dbReference type="NCBI Taxonomy" id="1517702"/>
    <lineage>
        <taxon>Bacteria</taxon>
        <taxon>Bacillati</taxon>
        <taxon>Actinomycetota</taxon>
        <taxon>Actinomycetes</taxon>
        <taxon>Mycobacteriales</taxon>
        <taxon>Gordoniaceae</taxon>
        <taxon>Gordonia</taxon>
    </lineage>
</organism>
<dbReference type="CDD" id="cd00397">
    <property type="entry name" value="DNA_BRE_C"/>
    <property type="match status" value="1"/>
</dbReference>
<sequence>MAWTERNRSKTYRAMYRDENGKRRSAGSFATEKQALGKAVAAEDEARKRQPSSDLTWREWSERWVRSRKVEQSTAARDESRIENHIMPRWGDVPLSKIRRPDVQAWVDGDLSALAPSSVRKVIAVLGSSLRAAMNAGLLSTNEATALNLPPIPPSPERWLSSDEMDAIRAVLAESYLFTFEVLAGSGARWGEAVGLHYDDVDLHRKTIRIRWAWDRRNHLMKAPKTRQARTVPISDRLAELIQERLDDEGLGTPPDVEYQGGRRPLYGLVLRGANGLPINPTSFAHGLTAAGNAAFVGAEGSKDRRRVGAVRTHDLRHSWASSLVQKGVPIDTVSKLLGHSNLVTTQRYADAAESQWDAVRNALG</sequence>
<accession>A0A916T1N5</accession>
<feature type="region of interest" description="Disordered" evidence="6">
    <location>
        <begin position="1"/>
        <end position="52"/>
    </location>
</feature>
<keyword evidence="3 5" id="KW-0238">DNA-binding</keyword>
<dbReference type="InterPro" id="IPR010998">
    <property type="entry name" value="Integrase_recombinase_N"/>
</dbReference>
<proteinExistence type="inferred from homology"/>
<comment type="similarity">
    <text evidence="1">Belongs to the 'phage' integrase family.</text>
</comment>
<dbReference type="EMBL" id="BMGC01000007">
    <property type="protein sequence ID" value="GGB27007.1"/>
    <property type="molecule type" value="Genomic_DNA"/>
</dbReference>
<keyword evidence="10" id="KW-1185">Reference proteome</keyword>